<dbReference type="Proteomes" id="UP000054564">
    <property type="component" value="Unassembled WGS sequence"/>
</dbReference>
<keyword evidence="2" id="KW-1185">Reference proteome</keyword>
<dbReference type="AlphaFoldDB" id="A0A0L0VMQ6"/>
<reference evidence="2" key="1">
    <citation type="submission" date="2014-03" db="EMBL/GenBank/DDBJ databases">
        <title>The Genome Sequence of Puccinia striiformis f. sp. tritici PST-78.</title>
        <authorList>
            <consortium name="The Broad Institute Genome Sequencing Platform"/>
            <person name="Cuomo C."/>
            <person name="Hulbert S."/>
            <person name="Chen X."/>
            <person name="Walker B."/>
            <person name="Young S.K."/>
            <person name="Zeng Q."/>
            <person name="Gargeya S."/>
            <person name="Fitzgerald M."/>
            <person name="Haas B."/>
            <person name="Abouelleil A."/>
            <person name="Alvarado L."/>
            <person name="Arachchi H.M."/>
            <person name="Berlin A.M."/>
            <person name="Chapman S.B."/>
            <person name="Goldberg J."/>
            <person name="Griggs A."/>
            <person name="Gujja S."/>
            <person name="Hansen M."/>
            <person name="Howarth C."/>
            <person name="Imamovic A."/>
            <person name="Larimer J."/>
            <person name="McCowan C."/>
            <person name="Montmayeur A."/>
            <person name="Murphy C."/>
            <person name="Neiman D."/>
            <person name="Pearson M."/>
            <person name="Priest M."/>
            <person name="Roberts A."/>
            <person name="Saif S."/>
            <person name="Shea T."/>
            <person name="Sisk P."/>
            <person name="Sykes S."/>
            <person name="Wortman J."/>
            <person name="Nusbaum C."/>
            <person name="Birren B."/>
        </authorList>
    </citation>
    <scope>NUCLEOTIDE SEQUENCE [LARGE SCALE GENOMIC DNA]</scope>
    <source>
        <strain evidence="2">race PST-78</strain>
    </source>
</reference>
<evidence type="ECO:0000313" key="2">
    <source>
        <dbReference type="Proteomes" id="UP000054564"/>
    </source>
</evidence>
<protein>
    <submittedName>
        <fullName evidence="1">Uncharacterized protein</fullName>
    </submittedName>
</protein>
<dbReference type="EMBL" id="AJIL01000036">
    <property type="protein sequence ID" value="KNF00563.1"/>
    <property type="molecule type" value="Genomic_DNA"/>
</dbReference>
<proteinExistence type="predicted"/>
<evidence type="ECO:0000313" key="1">
    <source>
        <dbReference type="EMBL" id="KNF00563.1"/>
    </source>
</evidence>
<name>A0A0L0VMQ6_9BASI</name>
<sequence length="138" mass="16014">MIQHWGNVIKISTAGNFCASFERFVVQYGEPFWKYMTSTWLPVAEKYLNAWTKNLPHFDYRVTSRIESSHAYIKSHLRGPNYCFPSVIKSITTAVVAQAHKISVYHHQQRINALRSLRAILFKLPWTDHPFCAVEGSK</sequence>
<comment type="caution">
    <text evidence="1">The sequence shown here is derived from an EMBL/GenBank/DDBJ whole genome shotgun (WGS) entry which is preliminary data.</text>
</comment>
<organism evidence="1 2">
    <name type="scientific">Puccinia striiformis f. sp. tritici PST-78</name>
    <dbReference type="NCBI Taxonomy" id="1165861"/>
    <lineage>
        <taxon>Eukaryota</taxon>
        <taxon>Fungi</taxon>
        <taxon>Dikarya</taxon>
        <taxon>Basidiomycota</taxon>
        <taxon>Pucciniomycotina</taxon>
        <taxon>Pucciniomycetes</taxon>
        <taxon>Pucciniales</taxon>
        <taxon>Pucciniaceae</taxon>
        <taxon>Puccinia</taxon>
    </lineage>
</organism>
<gene>
    <name evidence="1" type="ORF">PSTG_06256</name>
</gene>
<accession>A0A0L0VMQ6</accession>